<dbReference type="PANTHER" id="PTHR22600">
    <property type="entry name" value="BETA-HEXOSAMINIDASE"/>
    <property type="match status" value="1"/>
</dbReference>
<comment type="caution">
    <text evidence="10">The sequence shown here is derived from an EMBL/GenBank/DDBJ whole genome shotgun (WGS) entry which is preliminary data.</text>
</comment>
<accession>A0AA39R963</accession>
<dbReference type="AlphaFoldDB" id="A0AA39R963"/>
<evidence type="ECO:0000256" key="1">
    <source>
        <dbReference type="ARBA" id="ARBA00001231"/>
    </source>
</evidence>
<dbReference type="InterPro" id="IPR025705">
    <property type="entry name" value="Beta_hexosaminidase_sua/sub"/>
</dbReference>
<dbReference type="InterPro" id="IPR029018">
    <property type="entry name" value="Hex-like_dom2"/>
</dbReference>
<proteinExistence type="inferred from homology"/>
<sequence>MALWPLPRHLKSGSTTLWLDPDVQYAHHVNSQPLRDEVPWYQGLEKPQSSHHLPATKPPSYPQDVLEVAFQRFNSKVFSEHFVPHKFYPRRSRFEPSIDGTGMLINKITINEVSFVSLGNGQHTVSREAYLIRILQDGTTTLEILSPEGGIHAFDTFAQLFYAHSAIGESVYTPYAPVLITDAPAFEHRGLNLDISRNWIAPQDVLRTIEAMGFNKFNKLHLHATDAQSWPLEIPASPDLSSKGAYRWDQVWTTKDLENVQRHGLYHGVEVYLEIDLPGHSASIFHSYPGLITAYDKPWNKYAQEPPSGQLKLDSPSVPPFLTILFNDLLPRTQPFSTHFHIGGDEINKESYVLEPTVKSSSKVDIQPLLQKFMNHVLSLLENHSLTPIVWEDMLLEWNLELPPDTIIQTWRSASSLAKVVEKGGPIARSSARAKNGIWTADSAPLLIPKIQGIRNRLLNILIVIADIPEEKKYLVVGGEVHLWCELTDGVNLDSMLWPRAAAAAEVLWRGKGEVGEGTTRRLAEMRERLVARGIGAGMVQMTWGLMNEGSCIL</sequence>
<evidence type="ECO:0000256" key="6">
    <source>
        <dbReference type="PIRNR" id="PIRNR001093"/>
    </source>
</evidence>
<keyword evidence="3 6" id="KW-0378">Hydrolase</keyword>
<dbReference type="EMBL" id="JAFEKC020000001">
    <property type="protein sequence ID" value="KAK0517165.1"/>
    <property type="molecule type" value="Genomic_DNA"/>
</dbReference>
<dbReference type="SUPFAM" id="SSF51445">
    <property type="entry name" value="(Trans)glycosidases"/>
    <property type="match status" value="1"/>
</dbReference>
<evidence type="ECO:0000259" key="8">
    <source>
        <dbReference type="Pfam" id="PF00728"/>
    </source>
</evidence>
<dbReference type="Gene3D" id="3.30.379.10">
    <property type="entry name" value="Chitobiase/beta-hexosaminidase domain 2-like"/>
    <property type="match status" value="1"/>
</dbReference>
<dbReference type="Pfam" id="PF00728">
    <property type="entry name" value="Glyco_hydro_20"/>
    <property type="match status" value="1"/>
</dbReference>
<evidence type="ECO:0000256" key="5">
    <source>
        <dbReference type="ARBA" id="ARBA00023295"/>
    </source>
</evidence>
<reference evidence="10" key="1">
    <citation type="submission" date="2023-03" db="EMBL/GenBank/DDBJ databases">
        <title>Complete genome of Cladonia borealis.</title>
        <authorList>
            <person name="Park H."/>
        </authorList>
    </citation>
    <scope>NUCLEOTIDE SEQUENCE</scope>
    <source>
        <strain evidence="10">ANT050790</strain>
    </source>
</reference>
<dbReference type="SUPFAM" id="SSF55545">
    <property type="entry name" value="beta-N-acetylhexosaminidase-like domain"/>
    <property type="match status" value="1"/>
</dbReference>
<dbReference type="PRINTS" id="PR00738">
    <property type="entry name" value="GLHYDRLASE20"/>
</dbReference>
<comment type="similarity">
    <text evidence="2 6">Belongs to the glycosyl hydrolase 20 family.</text>
</comment>
<organism evidence="10 11">
    <name type="scientific">Cladonia borealis</name>
    <dbReference type="NCBI Taxonomy" id="184061"/>
    <lineage>
        <taxon>Eukaryota</taxon>
        <taxon>Fungi</taxon>
        <taxon>Dikarya</taxon>
        <taxon>Ascomycota</taxon>
        <taxon>Pezizomycotina</taxon>
        <taxon>Lecanoromycetes</taxon>
        <taxon>OSLEUM clade</taxon>
        <taxon>Lecanoromycetidae</taxon>
        <taxon>Lecanorales</taxon>
        <taxon>Lecanorineae</taxon>
        <taxon>Cladoniaceae</taxon>
        <taxon>Cladonia</taxon>
    </lineage>
</organism>
<dbReference type="PIRSF" id="PIRSF001093">
    <property type="entry name" value="B-hxosamndse_ab_euk"/>
    <property type="match status" value="1"/>
</dbReference>
<evidence type="ECO:0000256" key="2">
    <source>
        <dbReference type="ARBA" id="ARBA00006285"/>
    </source>
</evidence>
<dbReference type="Proteomes" id="UP001166286">
    <property type="component" value="Unassembled WGS sequence"/>
</dbReference>
<dbReference type="EC" id="3.2.1.52" evidence="6"/>
<gene>
    <name evidence="10" type="ORF">JMJ35_000320</name>
</gene>
<feature type="domain" description="Glycoside hydrolase family 20 catalytic" evidence="8">
    <location>
        <begin position="186"/>
        <end position="511"/>
    </location>
</feature>
<dbReference type="GO" id="GO:0016231">
    <property type="term" value="F:beta-N-acetylglucosaminidase activity"/>
    <property type="evidence" value="ECO:0007669"/>
    <property type="project" value="TreeGrafter"/>
</dbReference>
<dbReference type="GO" id="GO:0030203">
    <property type="term" value="P:glycosaminoglycan metabolic process"/>
    <property type="evidence" value="ECO:0007669"/>
    <property type="project" value="TreeGrafter"/>
</dbReference>
<dbReference type="Gene3D" id="3.20.20.80">
    <property type="entry name" value="Glycosidases"/>
    <property type="match status" value="1"/>
</dbReference>
<feature type="domain" description="Beta-hexosaminidase eukaryotic type N-terminal" evidence="9">
    <location>
        <begin position="3"/>
        <end position="160"/>
    </location>
</feature>
<dbReference type="GO" id="GO:0016020">
    <property type="term" value="C:membrane"/>
    <property type="evidence" value="ECO:0007669"/>
    <property type="project" value="TreeGrafter"/>
</dbReference>
<dbReference type="PANTHER" id="PTHR22600:SF58">
    <property type="entry name" value="BETA-HEXOSAMINIDASE"/>
    <property type="match status" value="1"/>
</dbReference>
<keyword evidence="4" id="KW-0325">Glycoprotein</keyword>
<evidence type="ECO:0000259" key="9">
    <source>
        <dbReference type="Pfam" id="PF14845"/>
    </source>
</evidence>
<evidence type="ECO:0000313" key="10">
    <source>
        <dbReference type="EMBL" id="KAK0517165.1"/>
    </source>
</evidence>
<name>A0AA39R963_9LECA</name>
<dbReference type="InterPro" id="IPR017853">
    <property type="entry name" value="GH"/>
</dbReference>
<evidence type="ECO:0000256" key="4">
    <source>
        <dbReference type="ARBA" id="ARBA00023180"/>
    </source>
</evidence>
<dbReference type="GO" id="GO:0005975">
    <property type="term" value="P:carbohydrate metabolic process"/>
    <property type="evidence" value="ECO:0007669"/>
    <property type="project" value="InterPro"/>
</dbReference>
<dbReference type="Pfam" id="PF14845">
    <property type="entry name" value="Glycohydro_20b2"/>
    <property type="match status" value="1"/>
</dbReference>
<evidence type="ECO:0000313" key="11">
    <source>
        <dbReference type="Proteomes" id="UP001166286"/>
    </source>
</evidence>
<dbReference type="InterPro" id="IPR029019">
    <property type="entry name" value="HEX_eukaryotic_N"/>
</dbReference>
<comment type="catalytic activity">
    <reaction evidence="1 6">
        <text>Hydrolysis of terminal non-reducing N-acetyl-D-hexosamine residues in N-acetyl-beta-D-hexosaminides.</text>
        <dbReference type="EC" id="3.2.1.52"/>
    </reaction>
</comment>
<evidence type="ECO:0000256" key="7">
    <source>
        <dbReference type="PIRSR" id="PIRSR001093-1"/>
    </source>
</evidence>
<protein>
    <recommendedName>
        <fullName evidence="6">Beta-hexosaminidase</fullName>
        <ecNumber evidence="6">3.2.1.52</ecNumber>
    </recommendedName>
</protein>
<dbReference type="InterPro" id="IPR015883">
    <property type="entry name" value="Glyco_hydro_20_cat"/>
</dbReference>
<keyword evidence="11" id="KW-1185">Reference proteome</keyword>
<evidence type="ECO:0000256" key="3">
    <source>
        <dbReference type="ARBA" id="ARBA00022801"/>
    </source>
</evidence>
<keyword evidence="5 6" id="KW-0326">Glycosidase</keyword>
<feature type="active site" description="Proton donor" evidence="7">
    <location>
        <position position="346"/>
    </location>
</feature>